<name>A0A1I5P9H6_9BACT</name>
<organism evidence="9 10">
    <name type="scientific">Hydrogenimonas thermophila</name>
    <dbReference type="NCBI Taxonomy" id="223786"/>
    <lineage>
        <taxon>Bacteria</taxon>
        <taxon>Pseudomonadati</taxon>
        <taxon>Campylobacterota</taxon>
        <taxon>Epsilonproteobacteria</taxon>
        <taxon>Campylobacterales</taxon>
        <taxon>Hydrogenimonadaceae</taxon>
        <taxon>Hydrogenimonas</taxon>
    </lineage>
</organism>
<evidence type="ECO:0000256" key="3">
    <source>
        <dbReference type="ARBA" id="ARBA00022475"/>
    </source>
</evidence>
<dbReference type="AlphaFoldDB" id="A0A1I5P9H6"/>
<dbReference type="CDD" id="cd06261">
    <property type="entry name" value="TM_PBP2"/>
    <property type="match status" value="1"/>
</dbReference>
<dbReference type="Pfam" id="PF19300">
    <property type="entry name" value="BPD_transp_1_N"/>
    <property type="match status" value="1"/>
</dbReference>
<keyword evidence="10" id="KW-1185">Reference proteome</keyword>
<dbReference type="InterPro" id="IPR035906">
    <property type="entry name" value="MetI-like_sf"/>
</dbReference>
<reference evidence="9 10" key="1">
    <citation type="submission" date="2016-10" db="EMBL/GenBank/DDBJ databases">
        <authorList>
            <person name="de Groot N.N."/>
        </authorList>
    </citation>
    <scope>NUCLEOTIDE SEQUENCE [LARGE SCALE GENOMIC DNA]</scope>
    <source>
        <strain evidence="9 10">EP1-55-1</strain>
    </source>
</reference>
<evidence type="ECO:0000256" key="5">
    <source>
        <dbReference type="ARBA" id="ARBA00022989"/>
    </source>
</evidence>
<dbReference type="PANTHER" id="PTHR30465">
    <property type="entry name" value="INNER MEMBRANE ABC TRANSPORTER"/>
    <property type="match status" value="1"/>
</dbReference>
<dbReference type="SUPFAM" id="SSF161098">
    <property type="entry name" value="MetI-like"/>
    <property type="match status" value="1"/>
</dbReference>
<dbReference type="GO" id="GO:0055085">
    <property type="term" value="P:transmembrane transport"/>
    <property type="evidence" value="ECO:0007669"/>
    <property type="project" value="InterPro"/>
</dbReference>
<evidence type="ECO:0000259" key="8">
    <source>
        <dbReference type="PROSITE" id="PS50928"/>
    </source>
</evidence>
<dbReference type="Pfam" id="PF00528">
    <property type="entry name" value="BPD_transp_1"/>
    <property type="match status" value="1"/>
</dbReference>
<dbReference type="STRING" id="223786.SAMN05216234_11431"/>
<feature type="transmembrane region" description="Helical" evidence="7">
    <location>
        <begin position="240"/>
        <end position="266"/>
    </location>
</feature>
<gene>
    <name evidence="9" type="ORF">SAMN05216234_11431</name>
</gene>
<dbReference type="Proteomes" id="UP000199227">
    <property type="component" value="Unassembled WGS sequence"/>
</dbReference>
<feature type="transmembrane region" description="Helical" evidence="7">
    <location>
        <begin position="95"/>
        <end position="116"/>
    </location>
</feature>
<sequence length="321" mass="35753">MKLIFRKLIYICGMLLLISLISFLAIHAAPNSFFAAGELNPNITKESIEHLKAIYGLDKPLFEQYLHWVWALLHLDFGLSFASGKAVVDEIVSRLPITLTINLVSMFFVFFISLWLGIKAALKQQSLEDKAIKQLSLVSFAMPSFYLALLLILFLSLKLGWFPISGLQSIEPKEGIAKLIDQAWHLSLPIFVMVFGGIGGLTMYVRSLTLEILKSDYIFFAKARGIDDKTVRKKFIMPNLMPSIITILGLSLPGLIGGSVIIESIFSINGMGLLFYQSALSRDYPVIMGILIITAFLTLLGNVLADLILAKLNPYFKDKSL</sequence>
<dbReference type="EMBL" id="FOXB01000014">
    <property type="protein sequence ID" value="SFP30759.1"/>
    <property type="molecule type" value="Genomic_DNA"/>
</dbReference>
<dbReference type="InterPro" id="IPR000515">
    <property type="entry name" value="MetI-like"/>
</dbReference>
<keyword evidence="2 7" id="KW-0813">Transport</keyword>
<dbReference type="Gene3D" id="1.10.3720.10">
    <property type="entry name" value="MetI-like"/>
    <property type="match status" value="1"/>
</dbReference>
<evidence type="ECO:0000256" key="1">
    <source>
        <dbReference type="ARBA" id="ARBA00004651"/>
    </source>
</evidence>
<keyword evidence="3" id="KW-1003">Cell membrane</keyword>
<accession>A0A1I5P9H6</accession>
<dbReference type="RefSeq" id="WP_092912175.1">
    <property type="nucleotide sequence ID" value="NZ_FOXB01000014.1"/>
</dbReference>
<proteinExistence type="inferred from homology"/>
<feature type="transmembrane region" description="Helical" evidence="7">
    <location>
        <begin position="286"/>
        <end position="309"/>
    </location>
</feature>
<dbReference type="InterPro" id="IPR045621">
    <property type="entry name" value="BPD_transp_1_N"/>
</dbReference>
<dbReference type="PANTHER" id="PTHR30465:SF0">
    <property type="entry name" value="OLIGOPEPTIDE TRANSPORT SYSTEM PERMEASE PROTEIN APPB"/>
    <property type="match status" value="1"/>
</dbReference>
<dbReference type="PROSITE" id="PS50928">
    <property type="entry name" value="ABC_TM1"/>
    <property type="match status" value="1"/>
</dbReference>
<evidence type="ECO:0000256" key="4">
    <source>
        <dbReference type="ARBA" id="ARBA00022692"/>
    </source>
</evidence>
<evidence type="ECO:0000256" key="6">
    <source>
        <dbReference type="ARBA" id="ARBA00023136"/>
    </source>
</evidence>
<dbReference type="GO" id="GO:0005886">
    <property type="term" value="C:plasma membrane"/>
    <property type="evidence" value="ECO:0007669"/>
    <property type="project" value="UniProtKB-SubCell"/>
</dbReference>
<keyword evidence="6 7" id="KW-0472">Membrane</keyword>
<dbReference type="OrthoDB" id="9778910at2"/>
<keyword evidence="5 7" id="KW-1133">Transmembrane helix</keyword>
<evidence type="ECO:0000256" key="7">
    <source>
        <dbReference type="RuleBase" id="RU363032"/>
    </source>
</evidence>
<protein>
    <submittedName>
        <fullName evidence="9">Peptide/nickel transport system permease protein</fullName>
    </submittedName>
</protein>
<evidence type="ECO:0000313" key="10">
    <source>
        <dbReference type="Proteomes" id="UP000199227"/>
    </source>
</evidence>
<evidence type="ECO:0000313" key="9">
    <source>
        <dbReference type="EMBL" id="SFP30759.1"/>
    </source>
</evidence>
<comment type="subcellular location">
    <subcellularLocation>
        <location evidence="1 7">Cell membrane</location>
        <topology evidence="1 7">Multi-pass membrane protein</topology>
    </subcellularLocation>
</comment>
<keyword evidence="4 7" id="KW-0812">Transmembrane</keyword>
<comment type="similarity">
    <text evidence="7">Belongs to the binding-protein-dependent transport system permease family.</text>
</comment>
<feature type="domain" description="ABC transmembrane type-1" evidence="8">
    <location>
        <begin position="95"/>
        <end position="309"/>
    </location>
</feature>
<feature type="transmembrane region" description="Helical" evidence="7">
    <location>
        <begin position="184"/>
        <end position="205"/>
    </location>
</feature>
<feature type="transmembrane region" description="Helical" evidence="7">
    <location>
        <begin position="137"/>
        <end position="164"/>
    </location>
</feature>
<evidence type="ECO:0000256" key="2">
    <source>
        <dbReference type="ARBA" id="ARBA00022448"/>
    </source>
</evidence>